<sequence length="97" mass="10246">MPTLSGSNFWATGGRACSGLVEQLQIIGAGYVGGRADVLHGIGRADSRGHNVLELKDEREAVGECGRYTDVVALSEGEHTGDRAKRDNCGVEECLTV</sequence>
<protein>
    <submittedName>
        <fullName evidence="1">Uncharacterized protein</fullName>
    </submittedName>
</protein>
<gene>
    <name evidence="1" type="ORF">EZ315_15240</name>
</gene>
<dbReference type="RefSeq" id="WP_135472804.1">
    <property type="nucleotide sequence ID" value="NZ_SJSA01000002.1"/>
</dbReference>
<evidence type="ECO:0000313" key="1">
    <source>
        <dbReference type="EMBL" id="TGG37143.1"/>
    </source>
</evidence>
<dbReference type="AlphaFoldDB" id="A0A4Z0V738"/>
<comment type="caution">
    <text evidence="1">The sequence shown here is derived from an EMBL/GenBank/DDBJ whole genome shotgun (WGS) entry which is preliminary data.</text>
</comment>
<proteinExistence type="predicted"/>
<dbReference type="EMBL" id="SJSA01000002">
    <property type="protein sequence ID" value="TGG37143.1"/>
    <property type="molecule type" value="Genomic_DNA"/>
</dbReference>
<keyword evidence="2" id="KW-1185">Reference proteome</keyword>
<organism evidence="1 2">
    <name type="scientific">Duncaniella freteri</name>
    <dbReference type="NCBI Taxonomy" id="2530391"/>
    <lineage>
        <taxon>Bacteria</taxon>
        <taxon>Pseudomonadati</taxon>
        <taxon>Bacteroidota</taxon>
        <taxon>Bacteroidia</taxon>
        <taxon>Bacteroidales</taxon>
        <taxon>Muribaculaceae</taxon>
        <taxon>Duncaniella</taxon>
    </lineage>
</organism>
<evidence type="ECO:0000313" key="2">
    <source>
        <dbReference type="Proteomes" id="UP000297635"/>
    </source>
</evidence>
<dbReference type="GeneID" id="82151140"/>
<dbReference type="Proteomes" id="UP000297635">
    <property type="component" value="Unassembled WGS sequence"/>
</dbReference>
<name>A0A4Z0V738_9BACT</name>
<reference evidence="1 2" key="1">
    <citation type="submission" date="2019-02" db="EMBL/GenBank/DDBJ databases">
        <title>Isolation and identification of novel species under the genus Muribaculum.</title>
        <authorList>
            <person name="Miyake S."/>
            <person name="Ding Y."/>
            <person name="Low A."/>
            <person name="Soh M."/>
            <person name="Seedorf H."/>
        </authorList>
    </citation>
    <scope>NUCLEOTIDE SEQUENCE [LARGE SCALE GENOMIC DNA]</scope>
    <source>
        <strain evidence="1 2">TLL-A3</strain>
    </source>
</reference>
<accession>A0A4Z0V738</accession>